<name>A0A8I0KP12_9ACTO</name>
<dbReference type="Proteomes" id="UP000627538">
    <property type="component" value="Unassembled WGS sequence"/>
</dbReference>
<comment type="caution">
    <text evidence="2">The sequence shown here is derived from an EMBL/GenBank/DDBJ whole genome shotgun (WGS) entry which is preliminary data.</text>
</comment>
<gene>
    <name evidence="2" type="ORF">H8R10_06490</name>
</gene>
<evidence type="ECO:0000313" key="2">
    <source>
        <dbReference type="EMBL" id="MBD3689871.1"/>
    </source>
</evidence>
<evidence type="ECO:0000313" key="3">
    <source>
        <dbReference type="Proteomes" id="UP000627538"/>
    </source>
</evidence>
<organism evidence="2 3">
    <name type="scientific">Nanchangia anserum</name>
    <dbReference type="NCBI Taxonomy" id="2692125"/>
    <lineage>
        <taxon>Bacteria</taxon>
        <taxon>Bacillati</taxon>
        <taxon>Actinomycetota</taxon>
        <taxon>Actinomycetes</taxon>
        <taxon>Actinomycetales</taxon>
        <taxon>Actinomycetaceae</taxon>
        <taxon>Nanchangia</taxon>
    </lineage>
</organism>
<reference evidence="2 3" key="1">
    <citation type="submission" date="2020-08" db="EMBL/GenBank/DDBJ databases">
        <title>Winkia gen. nov., sp. nov., isolated from faeces of the Anser albifrons in China.</title>
        <authorList>
            <person name="Liu Q."/>
        </authorList>
    </citation>
    <scope>NUCLEOTIDE SEQUENCE [LARGE SCALE GENOMIC DNA]</scope>
    <source>
        <strain evidence="2 3">C62</strain>
    </source>
</reference>
<protein>
    <recommendedName>
        <fullName evidence="4">Head-to-tail adaptor</fullName>
    </recommendedName>
</protein>
<dbReference type="RefSeq" id="WP_191071891.1">
    <property type="nucleotide sequence ID" value="NZ_CP060506.1"/>
</dbReference>
<evidence type="ECO:0000256" key="1">
    <source>
        <dbReference type="SAM" id="MobiDB-lite"/>
    </source>
</evidence>
<sequence length="154" mass="16715">MVYADVADVHGRWVASAIPPDDDVIARYLEDATALIDADAKITPPVAERLGIEPGLDVRARIVCVRMVMRCLTNPDQVRSRAETDGPYSGTLTYATETLAGALAVTDDDRALLSPRKRGRVSSILPYPVNTWPDTETPRLDPKQVVNYGGGHGD</sequence>
<accession>A0A8I0KP12</accession>
<keyword evidence="3" id="KW-1185">Reference proteome</keyword>
<evidence type="ECO:0008006" key="4">
    <source>
        <dbReference type="Google" id="ProtNLM"/>
    </source>
</evidence>
<dbReference type="EMBL" id="JACRUO010000001">
    <property type="protein sequence ID" value="MBD3689871.1"/>
    <property type="molecule type" value="Genomic_DNA"/>
</dbReference>
<feature type="region of interest" description="Disordered" evidence="1">
    <location>
        <begin position="131"/>
        <end position="154"/>
    </location>
</feature>
<dbReference type="AlphaFoldDB" id="A0A8I0KP12"/>
<proteinExistence type="predicted"/>